<accession>A0A644VWW6</accession>
<protein>
    <submittedName>
        <fullName evidence="1">Uncharacterized protein</fullName>
    </submittedName>
</protein>
<organism evidence="1">
    <name type="scientific">bioreactor metagenome</name>
    <dbReference type="NCBI Taxonomy" id="1076179"/>
    <lineage>
        <taxon>unclassified sequences</taxon>
        <taxon>metagenomes</taxon>
        <taxon>ecological metagenomes</taxon>
    </lineage>
</organism>
<dbReference type="EMBL" id="VSSQ01000487">
    <property type="protein sequence ID" value="MPL95911.1"/>
    <property type="molecule type" value="Genomic_DNA"/>
</dbReference>
<reference evidence="1" key="1">
    <citation type="submission" date="2019-08" db="EMBL/GenBank/DDBJ databases">
        <authorList>
            <person name="Kucharzyk K."/>
            <person name="Murdoch R.W."/>
            <person name="Higgins S."/>
            <person name="Loffler F."/>
        </authorList>
    </citation>
    <scope>NUCLEOTIDE SEQUENCE</scope>
</reference>
<evidence type="ECO:0000313" key="1">
    <source>
        <dbReference type="EMBL" id="MPL95911.1"/>
    </source>
</evidence>
<gene>
    <name evidence="1" type="ORF">SDC9_42084</name>
</gene>
<sequence>MDFGVVRRLVLQADGHHRIPGGHVGFRENHVSGHEVPAVRPGDGVMGEEINGAVLVHGEGNITRPAGAHCPPGNIVPVDKGG</sequence>
<dbReference type="AlphaFoldDB" id="A0A644VWW6"/>
<comment type="caution">
    <text evidence="1">The sequence shown here is derived from an EMBL/GenBank/DDBJ whole genome shotgun (WGS) entry which is preliminary data.</text>
</comment>
<name>A0A644VWW6_9ZZZZ</name>
<proteinExistence type="predicted"/>